<name>A0AAV6XDD5_9LAMI</name>
<evidence type="ECO:0000256" key="1">
    <source>
        <dbReference type="SAM" id="MobiDB-lite"/>
    </source>
</evidence>
<comment type="caution">
    <text evidence="2">The sequence shown here is derived from an EMBL/GenBank/DDBJ whole genome shotgun (WGS) entry which is preliminary data.</text>
</comment>
<feature type="region of interest" description="Disordered" evidence="1">
    <location>
        <begin position="104"/>
        <end position="128"/>
    </location>
</feature>
<proteinExistence type="predicted"/>
<dbReference type="PANTHER" id="PTHR34130">
    <property type="entry name" value="OS08G0243800 PROTEIN"/>
    <property type="match status" value="1"/>
</dbReference>
<dbReference type="PANTHER" id="PTHR34130:SF3">
    <property type="entry name" value="DUF1645 FAMILY PROTEIN"/>
    <property type="match status" value="1"/>
</dbReference>
<protein>
    <submittedName>
        <fullName evidence="2">Uncharacterized protein</fullName>
    </submittedName>
</protein>
<dbReference type="AlphaFoldDB" id="A0AAV6XDD5"/>
<accession>A0AAV6XDD5</accession>
<evidence type="ECO:0000313" key="2">
    <source>
        <dbReference type="EMBL" id="KAG8380484.1"/>
    </source>
</evidence>
<gene>
    <name evidence="2" type="ORF">BUALT_Bualt06G0020100</name>
</gene>
<dbReference type="Proteomes" id="UP000826271">
    <property type="component" value="Unassembled WGS sequence"/>
</dbReference>
<sequence>MEDILLQNYDLQFFNTEDDQEANRLSFCHMQENNPGPIQHSPIASWTRPDELFEFSTSQTRPVSSIHNDIVFCGKIINNEEEQLNEYEKRDYFATIKSRSLRKPSFSDRNAADDKRRSSSSTRFSGDLTRSTGGDLDYHVQRVNISSLTSMSAKSRRWMFMFGPVKFKPEMELSAIKQRQARREPEEKTVASGGAGVVRSGLMRRSYLSSVLARSFGCIPAAAALRGGVGVAN</sequence>
<feature type="compositionally biased region" description="Polar residues" evidence="1">
    <location>
        <begin position="119"/>
        <end position="128"/>
    </location>
</feature>
<dbReference type="EMBL" id="WHWC01000006">
    <property type="protein sequence ID" value="KAG8380484.1"/>
    <property type="molecule type" value="Genomic_DNA"/>
</dbReference>
<keyword evidence="3" id="KW-1185">Reference proteome</keyword>
<reference evidence="2" key="1">
    <citation type="submission" date="2019-10" db="EMBL/GenBank/DDBJ databases">
        <authorList>
            <person name="Zhang R."/>
            <person name="Pan Y."/>
            <person name="Wang J."/>
            <person name="Ma R."/>
            <person name="Yu S."/>
        </authorList>
    </citation>
    <scope>NUCLEOTIDE SEQUENCE</scope>
    <source>
        <strain evidence="2">LA-IB0</strain>
        <tissue evidence="2">Leaf</tissue>
    </source>
</reference>
<organism evidence="2 3">
    <name type="scientific">Buddleja alternifolia</name>
    <dbReference type="NCBI Taxonomy" id="168488"/>
    <lineage>
        <taxon>Eukaryota</taxon>
        <taxon>Viridiplantae</taxon>
        <taxon>Streptophyta</taxon>
        <taxon>Embryophyta</taxon>
        <taxon>Tracheophyta</taxon>
        <taxon>Spermatophyta</taxon>
        <taxon>Magnoliopsida</taxon>
        <taxon>eudicotyledons</taxon>
        <taxon>Gunneridae</taxon>
        <taxon>Pentapetalae</taxon>
        <taxon>asterids</taxon>
        <taxon>lamiids</taxon>
        <taxon>Lamiales</taxon>
        <taxon>Scrophulariaceae</taxon>
        <taxon>Buddlejeae</taxon>
        <taxon>Buddleja</taxon>
    </lineage>
</organism>
<evidence type="ECO:0000313" key="3">
    <source>
        <dbReference type="Proteomes" id="UP000826271"/>
    </source>
</evidence>